<dbReference type="VEuPathDB" id="FungiDB:FUN_010892"/>
<proteinExistence type="predicted"/>
<dbReference type="GO" id="GO:0003677">
    <property type="term" value="F:DNA binding"/>
    <property type="evidence" value="ECO:0007669"/>
    <property type="project" value="InterPro"/>
</dbReference>
<protein>
    <recommendedName>
        <fullName evidence="3">Tyr recombinase domain-containing protein</fullName>
    </recommendedName>
</protein>
<dbReference type="InterPro" id="IPR011010">
    <property type="entry name" value="DNA_brk_join_enz"/>
</dbReference>
<evidence type="ECO:0000313" key="2">
    <source>
        <dbReference type="Proteomes" id="UP000234323"/>
    </source>
</evidence>
<feature type="non-terminal residue" evidence="1">
    <location>
        <position position="179"/>
    </location>
</feature>
<dbReference type="Proteomes" id="UP000234323">
    <property type="component" value="Unassembled WGS sequence"/>
</dbReference>
<evidence type="ECO:0008006" key="3">
    <source>
        <dbReference type="Google" id="ProtNLM"/>
    </source>
</evidence>
<organism evidence="1 2">
    <name type="scientific">Rhizophagus irregularis</name>
    <dbReference type="NCBI Taxonomy" id="588596"/>
    <lineage>
        <taxon>Eukaryota</taxon>
        <taxon>Fungi</taxon>
        <taxon>Fungi incertae sedis</taxon>
        <taxon>Mucoromycota</taxon>
        <taxon>Glomeromycotina</taxon>
        <taxon>Glomeromycetes</taxon>
        <taxon>Glomerales</taxon>
        <taxon>Glomeraceae</taxon>
        <taxon>Rhizophagus</taxon>
    </lineage>
</organism>
<comment type="caution">
    <text evidence="1">The sequence shown here is derived from an EMBL/GenBank/DDBJ whole genome shotgun (WGS) entry which is preliminary data.</text>
</comment>
<accession>A0A2I1H7C7</accession>
<reference evidence="1 2" key="1">
    <citation type="submission" date="2015-10" db="EMBL/GenBank/DDBJ databases">
        <title>Genome analyses suggest a sexual origin of heterokaryosis in a supposedly ancient asexual fungus.</title>
        <authorList>
            <person name="Ropars J."/>
            <person name="Sedzielewska K."/>
            <person name="Noel J."/>
            <person name="Charron P."/>
            <person name="Farinelli L."/>
            <person name="Marton T."/>
            <person name="Kruger M."/>
            <person name="Pelin A."/>
            <person name="Brachmann A."/>
            <person name="Corradi N."/>
        </authorList>
    </citation>
    <scope>NUCLEOTIDE SEQUENCE [LARGE SCALE GENOMIC DNA]</scope>
    <source>
        <strain evidence="1 2">A4</strain>
    </source>
</reference>
<dbReference type="VEuPathDB" id="FungiDB:FUN_010891"/>
<evidence type="ECO:0000313" key="1">
    <source>
        <dbReference type="EMBL" id="PKY54777.1"/>
    </source>
</evidence>
<dbReference type="PANTHER" id="PTHR35617">
    <property type="entry name" value="PHAGE_INTEGRASE DOMAIN-CONTAINING PROTEIN"/>
    <property type="match status" value="1"/>
</dbReference>
<dbReference type="PANTHER" id="PTHR35617:SF3">
    <property type="entry name" value="CORE-BINDING (CB) DOMAIN-CONTAINING PROTEIN"/>
    <property type="match status" value="1"/>
</dbReference>
<name>A0A2I1H7C7_9GLOM</name>
<dbReference type="AlphaFoldDB" id="A0A2I1H7C7"/>
<dbReference type="SUPFAM" id="SSF56349">
    <property type="entry name" value="DNA breaking-rejoining enzymes"/>
    <property type="match status" value="1"/>
</dbReference>
<sequence>MQAIRIDKPPTSKSDDAIDIIPSLEFIVSLGDNSTMSIRELTCKTAFLLALISACRPSDLHRINAFDYTKTRSSISFNCVAPKEYNIAVAHSASTTKSRLKKIFVEPHSPASVDTIAGWIKSILKISSPGSTAKDMRVLAAFFAQNAGAGLETVLALGNWSSNSVYHRFYQRGIKLMLE</sequence>
<keyword evidence="2" id="KW-1185">Reference proteome</keyword>
<dbReference type="EMBL" id="LLXI01001685">
    <property type="protein sequence ID" value="PKY54777.1"/>
    <property type="molecule type" value="Genomic_DNA"/>
</dbReference>
<gene>
    <name evidence="1" type="ORF">RhiirA4_297257</name>
</gene>